<dbReference type="InterPro" id="IPR000731">
    <property type="entry name" value="SSD"/>
</dbReference>
<feature type="transmembrane region" description="Helical" evidence="7">
    <location>
        <begin position="291"/>
        <end position="309"/>
    </location>
</feature>
<comment type="subcellular location">
    <subcellularLocation>
        <location evidence="1">Cell membrane</location>
        <topology evidence="1">Multi-pass membrane protein</topology>
    </subcellularLocation>
</comment>
<keyword evidence="5 7" id="KW-1133">Transmembrane helix</keyword>
<feature type="transmembrane region" description="Helical" evidence="7">
    <location>
        <begin position="215"/>
        <end position="235"/>
    </location>
</feature>
<accession>A0ABV7WI74</accession>
<evidence type="ECO:0000259" key="8">
    <source>
        <dbReference type="PROSITE" id="PS50156"/>
    </source>
</evidence>
<dbReference type="PROSITE" id="PS50156">
    <property type="entry name" value="SSD"/>
    <property type="match status" value="1"/>
</dbReference>
<evidence type="ECO:0000256" key="3">
    <source>
        <dbReference type="ARBA" id="ARBA00022475"/>
    </source>
</evidence>
<feature type="transmembrane region" description="Helical" evidence="7">
    <location>
        <begin position="526"/>
        <end position="544"/>
    </location>
</feature>
<evidence type="ECO:0000256" key="4">
    <source>
        <dbReference type="ARBA" id="ARBA00022692"/>
    </source>
</evidence>
<feature type="domain" description="SSD" evidence="8">
    <location>
        <begin position="210"/>
        <end position="342"/>
    </location>
</feature>
<protein>
    <submittedName>
        <fullName evidence="9">MMPL family transporter</fullName>
    </submittedName>
</protein>
<gene>
    <name evidence="9" type="ORF">ACFOLH_10450</name>
</gene>
<dbReference type="Gene3D" id="1.20.1640.10">
    <property type="entry name" value="Multidrug efflux transporter AcrB transmembrane domain"/>
    <property type="match status" value="2"/>
</dbReference>
<keyword evidence="10" id="KW-1185">Reference proteome</keyword>
<sequence length="715" mass="72984">MEDRSLPHAGGRGTLLASLGRLVARHRWVVLAVWALVTVVGGVVGGSVFDRTETVDSLRPGAESSVVAARLAEVEPEPATVVALLGGTDFFDPVLVDSATAVAYALREVTGVVEITDAYTAGGLAAPDGQRSLVVVDIDPALDDDAALEVADRVTALLRGVGAPEVLVGGELLAERAFADQAVSDAVRGESVAVALVLVVLVLVLGGLRAALLPVVTALAVICGALLVLTATTAVLPVSEFAVNIVTLLGLGLAVDYGLLVVSRFREERDADPGADVVELVARTTAAAGRAVVLSGLAVGVAFAGLLAVGEPLLAAMALGGVAVAALVTLAGVTLVPALVAVGHRWVPAPGSRTWVWRRGRTVRRAGLLERLAVASQRRPLLATVAGVAVLGLACVPLLSLDLGTSDARSLPPEAEARQVAEVLEQDFRLAAVQPLEVLVGTTDPAAVEAVRTQVWELGGIEEVRPADAPPEGTTVLQVVPAGTSADAAAQRLVRQVRALPTDVPVQVGGAAAELVDTRDGILDRLPLAAAVVVVPTLLLLGALTRSVVVPVKAVLLDLLTLGATLGVVVLVFQDGVGAGLLGFEPLGTVDVTTPLLLFVLVFALSMDYEVFLLARISEAWQADPGRASAAGARAANARAVLAGITASGPVVTAAAVCIGLVFLGFALGELVAVKEVGVGMALAVLLDVTLVRGVLLPATMTLLGRWNWWPGARA</sequence>
<feature type="transmembrane region" description="Helical" evidence="7">
    <location>
        <begin position="636"/>
        <end position="669"/>
    </location>
</feature>
<organism evidence="9 10">
    <name type="scientific">Aquipuribacter hungaricus</name>
    <dbReference type="NCBI Taxonomy" id="545624"/>
    <lineage>
        <taxon>Bacteria</taxon>
        <taxon>Bacillati</taxon>
        <taxon>Actinomycetota</taxon>
        <taxon>Actinomycetes</taxon>
        <taxon>Micrococcales</taxon>
        <taxon>Intrasporangiaceae</taxon>
        <taxon>Aquipuribacter</taxon>
    </lineage>
</organism>
<dbReference type="PRINTS" id="PR00702">
    <property type="entry name" value="ACRIFLAVINRP"/>
</dbReference>
<name>A0ABV7WI74_9MICO</name>
<proteinExistence type="inferred from homology"/>
<evidence type="ECO:0000256" key="6">
    <source>
        <dbReference type="ARBA" id="ARBA00023136"/>
    </source>
</evidence>
<feature type="transmembrane region" description="Helical" evidence="7">
    <location>
        <begin position="191"/>
        <end position="208"/>
    </location>
</feature>
<dbReference type="EMBL" id="JBHRWW010000006">
    <property type="protein sequence ID" value="MFC3688761.1"/>
    <property type="molecule type" value="Genomic_DNA"/>
</dbReference>
<dbReference type="PANTHER" id="PTHR33406">
    <property type="entry name" value="MEMBRANE PROTEIN MJ1562-RELATED"/>
    <property type="match status" value="1"/>
</dbReference>
<dbReference type="Proteomes" id="UP001595685">
    <property type="component" value="Unassembled WGS sequence"/>
</dbReference>
<comment type="similarity">
    <text evidence="2">Belongs to the resistance-nodulation-cell division (RND) (TC 2.A.6) family. MmpL subfamily.</text>
</comment>
<feature type="transmembrane region" description="Helical" evidence="7">
    <location>
        <begin position="241"/>
        <end position="262"/>
    </location>
</feature>
<comment type="caution">
    <text evidence="9">The sequence shown here is derived from an EMBL/GenBank/DDBJ whole genome shotgun (WGS) entry which is preliminary data.</text>
</comment>
<dbReference type="SUPFAM" id="SSF82866">
    <property type="entry name" value="Multidrug efflux transporter AcrB transmembrane domain"/>
    <property type="match status" value="2"/>
</dbReference>
<feature type="transmembrane region" description="Helical" evidence="7">
    <location>
        <begin position="556"/>
        <end position="574"/>
    </location>
</feature>
<keyword evidence="6 7" id="KW-0472">Membrane</keyword>
<keyword evidence="4 7" id="KW-0812">Transmembrane</keyword>
<feature type="transmembrane region" description="Helical" evidence="7">
    <location>
        <begin position="315"/>
        <end position="343"/>
    </location>
</feature>
<keyword evidence="3" id="KW-1003">Cell membrane</keyword>
<feature type="transmembrane region" description="Helical" evidence="7">
    <location>
        <begin position="594"/>
        <end position="615"/>
    </location>
</feature>
<dbReference type="Pfam" id="PF03176">
    <property type="entry name" value="MMPL"/>
    <property type="match status" value="2"/>
</dbReference>
<evidence type="ECO:0000256" key="5">
    <source>
        <dbReference type="ARBA" id="ARBA00022989"/>
    </source>
</evidence>
<feature type="transmembrane region" description="Helical" evidence="7">
    <location>
        <begin position="681"/>
        <end position="704"/>
    </location>
</feature>
<dbReference type="InterPro" id="IPR050545">
    <property type="entry name" value="Mycobact_MmpL"/>
</dbReference>
<dbReference type="RefSeq" id="WP_340294353.1">
    <property type="nucleotide sequence ID" value="NZ_JBBEOI010000153.1"/>
</dbReference>
<feature type="transmembrane region" description="Helical" evidence="7">
    <location>
        <begin position="28"/>
        <end position="49"/>
    </location>
</feature>
<evidence type="ECO:0000313" key="9">
    <source>
        <dbReference type="EMBL" id="MFC3688761.1"/>
    </source>
</evidence>
<feature type="transmembrane region" description="Helical" evidence="7">
    <location>
        <begin position="381"/>
        <end position="401"/>
    </location>
</feature>
<dbReference type="InterPro" id="IPR004869">
    <property type="entry name" value="MMPL_dom"/>
</dbReference>
<dbReference type="PANTHER" id="PTHR33406:SF11">
    <property type="entry name" value="MEMBRANE PROTEIN SCO6666-RELATED"/>
    <property type="match status" value="1"/>
</dbReference>
<evidence type="ECO:0000256" key="2">
    <source>
        <dbReference type="ARBA" id="ARBA00010157"/>
    </source>
</evidence>
<evidence type="ECO:0000256" key="1">
    <source>
        <dbReference type="ARBA" id="ARBA00004651"/>
    </source>
</evidence>
<dbReference type="InterPro" id="IPR001036">
    <property type="entry name" value="Acrflvin-R"/>
</dbReference>
<evidence type="ECO:0000256" key="7">
    <source>
        <dbReference type="SAM" id="Phobius"/>
    </source>
</evidence>
<reference evidence="10" key="1">
    <citation type="journal article" date="2019" name="Int. J. Syst. Evol. Microbiol.">
        <title>The Global Catalogue of Microorganisms (GCM) 10K type strain sequencing project: providing services to taxonomists for standard genome sequencing and annotation.</title>
        <authorList>
            <consortium name="The Broad Institute Genomics Platform"/>
            <consortium name="The Broad Institute Genome Sequencing Center for Infectious Disease"/>
            <person name="Wu L."/>
            <person name="Ma J."/>
        </authorList>
    </citation>
    <scope>NUCLEOTIDE SEQUENCE [LARGE SCALE GENOMIC DNA]</scope>
    <source>
        <strain evidence="10">NCAIM B.02333</strain>
    </source>
</reference>
<evidence type="ECO:0000313" key="10">
    <source>
        <dbReference type="Proteomes" id="UP001595685"/>
    </source>
</evidence>